<dbReference type="GO" id="GO:0007155">
    <property type="term" value="P:cell adhesion"/>
    <property type="evidence" value="ECO:0007669"/>
    <property type="project" value="InterPro"/>
</dbReference>
<dbReference type="Proteomes" id="UP000284605">
    <property type="component" value="Unassembled WGS sequence"/>
</dbReference>
<dbReference type="PROSITE" id="PS51470">
    <property type="entry name" value="FG_GAP"/>
    <property type="match status" value="4"/>
</dbReference>
<dbReference type="Pfam" id="PF01839">
    <property type="entry name" value="FG-GAP"/>
    <property type="match status" value="9"/>
</dbReference>
<dbReference type="GO" id="GO:0005509">
    <property type="term" value="F:calcium ion binding"/>
    <property type="evidence" value="ECO:0007669"/>
    <property type="project" value="InterPro"/>
</dbReference>
<evidence type="ECO:0000256" key="4">
    <source>
        <dbReference type="ARBA" id="ARBA00023180"/>
    </source>
</evidence>
<reference evidence="5 6" key="1">
    <citation type="submission" date="2018-09" db="EMBL/GenBank/DDBJ databases">
        <authorList>
            <person name="Zhu H."/>
        </authorList>
    </citation>
    <scope>NUCLEOTIDE SEQUENCE [LARGE SCALE GENOMIC DNA]</scope>
    <source>
        <strain evidence="5 6">K1W22B-8</strain>
    </source>
</reference>
<dbReference type="GO" id="GO:0008305">
    <property type="term" value="C:integrin complex"/>
    <property type="evidence" value="ECO:0007669"/>
    <property type="project" value="InterPro"/>
</dbReference>
<dbReference type="SMART" id="SM00191">
    <property type="entry name" value="Int_alpha"/>
    <property type="match status" value="9"/>
</dbReference>
<dbReference type="PROSITE" id="PS00330">
    <property type="entry name" value="HEMOLYSIN_CALCIUM"/>
    <property type="match status" value="2"/>
</dbReference>
<sequence>MATFRGTTGTDTFIGFVNVADNFQFLVSELNAGDTVFGNGGSGTDKITLLDAGTVNFGTLPSLAGIESYVLAAAGNSVTFVDSNGIDGAISVTAGTGNDTINASALSATMKVSATLGTGTDTATGGAAADTFRITAAGLTAADTINGGGNNDTLFFTTAASILSSAVFAGLTSIEQFSLAAGTNTITLSDALVNATDKDSLIVSGGTGNDTVDASTVLAGRTTILRAGGGNDTLTGGAGVDVLETTAAQLTSGDVMNGGAGTIDRVDVTAAGTVGLSAFAGISNVEQVKLKVGGITLNVDNALAAIAGGTRVAVGGSKANDIVNASTFSAGTVSVALSTGTDTVTGPAAGGTLTVQVRPTELTAADILTGGAGIAELSFLAAGTITTAQLAGVTGFGLFTLSSAGNSLTLNDTVVTANDRSVTLATFGETLFGLQVEGAGGVDRIDATALTGANALLVNNAGAGDDILRGGAGSDRLNGGSGDDSLFGGAGDDVYAVDSAGDTVVESLGGGTDLVRATASHVLAANVENLTLIGGGAINGTGNELANVIIGNGGANVLDGAGGDDILRASLGDTVIGGSGIDALSPGAVASFNLLTTPAGISGLEVIDLTGNGATALSLTATAGAGFTAGQIRIKGEAGDTLVTDAGWADFGEVMIDGQSVQRFTKGSTILYVDAAIAGVNANAPVFGTTVSGRQVIDLTSLSAAQGFIIQGDTMGDFAGNSAADAGDINGDGFDDLIVGALFGGDGGTYAGEAYVVFGAAGGFGSAVGGRQVIDLTTLSAAQGFIIQGDLAGDVAGAGVAAAGDVNGDGFDDLIVGASAGDDGGGNAGEAYVVFGAAGGFGSAVGGRQVIDLTSFSAAQGFIIQGDTANDYAGHGVSAAGDVNGDGLGDLIVGAHGGDDGGSESGEAYVVFGSTGGFGTLVGGRQVVDLTSLSAAQGFIIQGDTPGDFAGYSVSAAGDVNGDGLGDLVVGAYSGDDGGSNASEAYVVFGTNAGFGGTVGGRQVIDLTSLSAAQGFIIQGDTMDDHAGVSVSTTGDINGDGFADIIVGASGGSDGGNYAGEAYVVFGSNAGFGSAVGGRQVIDLTSLSAAQGFIIQGDATGDKAGGSVAAAGDINGDGFDDMIIGADLGDDGGSAAGEAYVVFGTDTGFGTAVGGRQVTDLTNLTAAQGFIIQGDMAGDYAGRVAGAGDLNSDGFDDLIVGARCGDDGGPNAGEAYVVFGGPAGFNLPQLAGTEGDDILTGSALAERLVGGRGDDTLIGGGGADVFNGGAGDDVIDVGSVSFARIDGGTGHDTLLLGGSLNLTTLGDSLITGIDQVTLAGGAVLTLDPGEIRALGDHGTLVVAGSGSLLAAGTWEEAGTVAMGGEQFIRLARGGTELLVGDGVDRSGIALTPAFGGAVGGRQVIDLTNLAAAQGFIIQGDTAGDIAGLSVSDAGDVNGDGFGDFVVAAAYGGDGGTKAGEAYVVFGAGGGFGSAIGGRQVIDLTSLSAAQGFIIQGDTAYDFAGASVSATGDVNGDGFGDLVVGAMAGTMAGTMPARPMWYLAPAAASVVRWAAVR</sequence>
<dbReference type="Gene3D" id="2.150.10.10">
    <property type="entry name" value="Serralysin-like metalloprotease, C-terminal"/>
    <property type="match status" value="1"/>
</dbReference>
<keyword evidence="3" id="KW-0378">Hydrolase</keyword>
<name>A0A418WFW3_9PROT</name>
<dbReference type="InterPro" id="IPR018511">
    <property type="entry name" value="Hemolysin-typ_Ca-bd_CS"/>
</dbReference>
<dbReference type="InterPro" id="IPR013517">
    <property type="entry name" value="FG-GAP"/>
</dbReference>
<evidence type="ECO:0000256" key="3">
    <source>
        <dbReference type="ARBA" id="ARBA00022801"/>
    </source>
</evidence>
<evidence type="ECO:0000256" key="1">
    <source>
        <dbReference type="ARBA" id="ARBA00022729"/>
    </source>
</evidence>
<dbReference type="Gene3D" id="2.130.10.130">
    <property type="entry name" value="Integrin alpha, N-terminal"/>
    <property type="match status" value="5"/>
</dbReference>
<keyword evidence="4" id="KW-0325">Glycoprotein</keyword>
<keyword evidence="6" id="KW-1185">Reference proteome</keyword>
<proteinExistence type="predicted"/>
<dbReference type="InterPro" id="IPR028994">
    <property type="entry name" value="Integrin_alpha_N"/>
</dbReference>
<dbReference type="PRINTS" id="PR01185">
    <property type="entry name" value="INTEGRINA"/>
</dbReference>
<dbReference type="Pfam" id="PF00353">
    <property type="entry name" value="HemolysinCabind"/>
    <property type="match status" value="5"/>
</dbReference>
<dbReference type="GO" id="GO:0016787">
    <property type="term" value="F:hydrolase activity"/>
    <property type="evidence" value="ECO:0007669"/>
    <property type="project" value="UniProtKB-KW"/>
</dbReference>
<keyword evidence="2" id="KW-0677">Repeat</keyword>
<protein>
    <recommendedName>
        <fullName evidence="7">Calcium-binding protein</fullName>
    </recommendedName>
</protein>
<dbReference type="OrthoDB" id="7259106at2"/>
<dbReference type="RefSeq" id="WP_119779825.1">
    <property type="nucleotide sequence ID" value="NZ_QYUK01000011.1"/>
</dbReference>
<dbReference type="InterPro" id="IPR011049">
    <property type="entry name" value="Serralysin-like_metalloprot_C"/>
</dbReference>
<dbReference type="SUPFAM" id="SSF51120">
    <property type="entry name" value="beta-Roll"/>
    <property type="match status" value="3"/>
</dbReference>
<evidence type="ECO:0000313" key="6">
    <source>
        <dbReference type="Proteomes" id="UP000284605"/>
    </source>
</evidence>
<keyword evidence="1" id="KW-0732">Signal</keyword>
<organism evidence="5 6">
    <name type="scientific">Oleomonas cavernae</name>
    <dbReference type="NCBI Taxonomy" id="2320859"/>
    <lineage>
        <taxon>Bacteria</taxon>
        <taxon>Pseudomonadati</taxon>
        <taxon>Pseudomonadota</taxon>
        <taxon>Alphaproteobacteria</taxon>
        <taxon>Acetobacterales</taxon>
        <taxon>Acetobacteraceae</taxon>
        <taxon>Oleomonas</taxon>
    </lineage>
</organism>
<gene>
    <name evidence="5" type="ORF">D3874_19385</name>
</gene>
<dbReference type="PRINTS" id="PR00313">
    <property type="entry name" value="CABNDNGRPT"/>
</dbReference>
<dbReference type="SUPFAM" id="SSF69318">
    <property type="entry name" value="Integrin alpha N-terminal domain"/>
    <property type="match status" value="4"/>
</dbReference>
<dbReference type="InterPro" id="IPR013519">
    <property type="entry name" value="Int_alpha_beta-p"/>
</dbReference>
<comment type="caution">
    <text evidence="5">The sequence shown here is derived from an EMBL/GenBank/DDBJ whole genome shotgun (WGS) entry which is preliminary data.</text>
</comment>
<dbReference type="InterPro" id="IPR001343">
    <property type="entry name" value="Hemolysn_Ca-bd"/>
</dbReference>
<dbReference type="InterPro" id="IPR000413">
    <property type="entry name" value="Integrin_alpha"/>
</dbReference>
<dbReference type="PANTHER" id="PTHR23221">
    <property type="entry name" value="GLYCOSYLPHOSPHATIDYLINOSITOL PHOSPHOLIPASE D"/>
    <property type="match status" value="1"/>
</dbReference>
<dbReference type="EMBL" id="QYUK01000011">
    <property type="protein sequence ID" value="RJF88872.1"/>
    <property type="molecule type" value="Genomic_DNA"/>
</dbReference>
<accession>A0A418WFW3</accession>
<evidence type="ECO:0000256" key="2">
    <source>
        <dbReference type="ARBA" id="ARBA00022737"/>
    </source>
</evidence>
<evidence type="ECO:0000313" key="5">
    <source>
        <dbReference type="EMBL" id="RJF88872.1"/>
    </source>
</evidence>
<dbReference type="PANTHER" id="PTHR23221:SF7">
    <property type="entry name" value="PHOSPHATIDYLINOSITOL-GLYCAN-SPECIFIC PHOSPHOLIPASE D"/>
    <property type="match status" value="1"/>
</dbReference>
<evidence type="ECO:0008006" key="7">
    <source>
        <dbReference type="Google" id="ProtNLM"/>
    </source>
</evidence>